<sequence length="158" mass="17947">MQQHGWTLLFHDCIIGQLQALHAAVQRAEQSDPTGFESNANVKLFRVLSQLITDIVPGDPSRDEYRQGNTLGTAYRHWRRAKVGRRFRLFFRYDSKAHIIIYAWVNDAETLRSSGSKSDPYAVFEKMLGRGNPPDDWDALMASASATWQSSKSTLTKT</sequence>
<gene>
    <name evidence="1" type="ORF">SAMN05192564_102681</name>
</gene>
<dbReference type="STRING" id="83784.SAMN05192564_102681"/>
<keyword evidence="2" id="KW-1185">Reference proteome</keyword>
<name>A0A1H4D627_9BURK</name>
<dbReference type="AlphaFoldDB" id="A0A1H4D627"/>
<dbReference type="GO" id="GO:0004540">
    <property type="term" value="F:RNA nuclease activity"/>
    <property type="evidence" value="ECO:0007669"/>
    <property type="project" value="InterPro"/>
</dbReference>
<dbReference type="Pfam" id="PF11663">
    <property type="entry name" value="Toxin_YhaV"/>
    <property type="match status" value="1"/>
</dbReference>
<dbReference type="InterPro" id="IPR021679">
    <property type="entry name" value="Toxin_endonuclease_YhaV"/>
</dbReference>
<protein>
    <submittedName>
        <fullName evidence="1">Toxin YhaV</fullName>
    </submittedName>
</protein>
<evidence type="ECO:0000313" key="2">
    <source>
        <dbReference type="Proteomes" id="UP000198638"/>
    </source>
</evidence>
<dbReference type="GO" id="GO:0110001">
    <property type="term" value="C:toxin-antitoxin complex"/>
    <property type="evidence" value="ECO:0007669"/>
    <property type="project" value="InterPro"/>
</dbReference>
<dbReference type="RefSeq" id="WP_090532461.1">
    <property type="nucleotide sequence ID" value="NZ_FNRQ01000002.1"/>
</dbReference>
<dbReference type="Proteomes" id="UP000198638">
    <property type="component" value="Unassembled WGS sequence"/>
</dbReference>
<reference evidence="2" key="1">
    <citation type="submission" date="2016-10" db="EMBL/GenBank/DDBJ databases">
        <authorList>
            <person name="Varghese N."/>
            <person name="Submissions S."/>
        </authorList>
    </citation>
    <scope>NUCLEOTIDE SEQUENCE [LARGE SCALE GENOMIC DNA]</scope>
    <source>
        <strain evidence="2">LMG 24000</strain>
    </source>
</reference>
<dbReference type="EMBL" id="FNRQ01000002">
    <property type="protein sequence ID" value="SEA68057.1"/>
    <property type="molecule type" value="Genomic_DNA"/>
</dbReference>
<organism evidence="1 2">
    <name type="scientific">Paraburkholderia sartisoli</name>
    <dbReference type="NCBI Taxonomy" id="83784"/>
    <lineage>
        <taxon>Bacteria</taxon>
        <taxon>Pseudomonadati</taxon>
        <taxon>Pseudomonadota</taxon>
        <taxon>Betaproteobacteria</taxon>
        <taxon>Burkholderiales</taxon>
        <taxon>Burkholderiaceae</taxon>
        <taxon>Paraburkholderia</taxon>
    </lineage>
</organism>
<accession>A0A1H4D627</accession>
<dbReference type="OrthoDB" id="515905at2"/>
<proteinExistence type="predicted"/>
<evidence type="ECO:0000313" key="1">
    <source>
        <dbReference type="EMBL" id="SEA68057.1"/>
    </source>
</evidence>